<evidence type="ECO:0000313" key="3">
    <source>
        <dbReference type="EMBL" id="GBG29122.1"/>
    </source>
</evidence>
<dbReference type="InterPro" id="IPR044926">
    <property type="entry name" value="RGS_subdomain_2"/>
</dbReference>
<dbReference type="SUPFAM" id="SSF48097">
    <property type="entry name" value="Regulator of G-protein signaling, RGS"/>
    <property type="match status" value="1"/>
</dbReference>
<feature type="region of interest" description="Disordered" evidence="1">
    <location>
        <begin position="162"/>
        <end position="192"/>
    </location>
</feature>
<evidence type="ECO:0000313" key="4">
    <source>
        <dbReference type="Proteomes" id="UP000241890"/>
    </source>
</evidence>
<dbReference type="PROSITE" id="PS50132">
    <property type="entry name" value="RGS"/>
    <property type="match status" value="1"/>
</dbReference>
<dbReference type="PRINTS" id="PR01301">
    <property type="entry name" value="RGSPROTEIN"/>
</dbReference>
<dbReference type="OrthoDB" id="10266999at2759"/>
<protein>
    <submittedName>
        <fullName evidence="3">Regulator of G-protein signaling 4</fullName>
    </submittedName>
</protein>
<dbReference type="Pfam" id="PF00615">
    <property type="entry name" value="RGS"/>
    <property type="match status" value="1"/>
</dbReference>
<keyword evidence="4" id="KW-1185">Reference proteome</keyword>
<dbReference type="CDD" id="cd07440">
    <property type="entry name" value="RGS"/>
    <property type="match status" value="1"/>
</dbReference>
<accession>A0A2R5GDW2</accession>
<dbReference type="Gene3D" id="1.10.167.10">
    <property type="entry name" value="Regulator of G-protein Signalling 4, domain 2"/>
    <property type="match status" value="1"/>
</dbReference>
<comment type="caution">
    <text evidence="3">The sequence shown here is derived from an EMBL/GenBank/DDBJ whole genome shotgun (WGS) entry which is preliminary data.</text>
</comment>
<evidence type="ECO:0000259" key="2">
    <source>
        <dbReference type="PROSITE" id="PS50132"/>
    </source>
</evidence>
<dbReference type="InParanoid" id="A0A2R5GDW2"/>
<gene>
    <name evidence="3" type="ORF">FCC1311_053452</name>
</gene>
<dbReference type="PANTHER" id="PTHR10845:SF192">
    <property type="entry name" value="DOUBLE HIT, ISOFORM B"/>
    <property type="match status" value="1"/>
</dbReference>
<proteinExistence type="predicted"/>
<dbReference type="PANTHER" id="PTHR10845">
    <property type="entry name" value="REGULATOR OF G PROTEIN SIGNALING"/>
    <property type="match status" value="1"/>
</dbReference>
<feature type="region of interest" description="Disordered" evidence="1">
    <location>
        <begin position="1"/>
        <end position="26"/>
    </location>
</feature>
<name>A0A2R5GDW2_9STRA</name>
<evidence type="ECO:0000256" key="1">
    <source>
        <dbReference type="SAM" id="MobiDB-lite"/>
    </source>
</evidence>
<sequence>MGLVSSGPKAPKTRALVPQDSHAEDEEEMDLNVTHEDLYMQQAFRRPADLKEVLRRPHMRAQFREFLRRSLAQENLLFFETIELYQRIDKAKWRQSAGLQMIEKFLEPDSLFQVNLPARVAEHLRSVTTFEADSFDEAKREIFRLMNDNFFNRFVHALDESERQARAENERRRQEDERRKQGSFAHRMRRASSNAFALIRRVSSARESEGSPPA</sequence>
<dbReference type="Proteomes" id="UP000241890">
    <property type="component" value="Unassembled WGS sequence"/>
</dbReference>
<organism evidence="3 4">
    <name type="scientific">Hondaea fermentalgiana</name>
    <dbReference type="NCBI Taxonomy" id="2315210"/>
    <lineage>
        <taxon>Eukaryota</taxon>
        <taxon>Sar</taxon>
        <taxon>Stramenopiles</taxon>
        <taxon>Bigyra</taxon>
        <taxon>Labyrinthulomycetes</taxon>
        <taxon>Thraustochytrida</taxon>
        <taxon>Thraustochytriidae</taxon>
        <taxon>Hondaea</taxon>
    </lineage>
</organism>
<feature type="compositionally biased region" description="Basic and acidic residues" evidence="1">
    <location>
        <begin position="162"/>
        <end position="180"/>
    </location>
</feature>
<dbReference type="AlphaFoldDB" id="A0A2R5GDW2"/>
<dbReference type="SMART" id="SM00315">
    <property type="entry name" value="RGS"/>
    <property type="match status" value="1"/>
</dbReference>
<dbReference type="EMBL" id="BEYU01000053">
    <property type="protein sequence ID" value="GBG29122.1"/>
    <property type="molecule type" value="Genomic_DNA"/>
</dbReference>
<feature type="domain" description="RGS" evidence="2">
    <location>
        <begin position="49"/>
        <end position="157"/>
    </location>
</feature>
<dbReference type="InterPro" id="IPR016137">
    <property type="entry name" value="RGS"/>
</dbReference>
<reference evidence="3 4" key="1">
    <citation type="submission" date="2017-12" db="EMBL/GenBank/DDBJ databases">
        <title>Sequencing, de novo assembly and annotation of complete genome of a new Thraustochytrid species, strain FCC1311.</title>
        <authorList>
            <person name="Sedici K."/>
            <person name="Godart F."/>
            <person name="Aiese Cigliano R."/>
            <person name="Sanseverino W."/>
            <person name="Barakat M."/>
            <person name="Ortet P."/>
            <person name="Marechal E."/>
            <person name="Cagnac O."/>
            <person name="Amato A."/>
        </authorList>
    </citation>
    <scope>NUCLEOTIDE SEQUENCE [LARGE SCALE GENOMIC DNA]</scope>
</reference>
<dbReference type="InterPro" id="IPR036305">
    <property type="entry name" value="RGS_sf"/>
</dbReference>